<feature type="non-terminal residue" evidence="2">
    <location>
        <position position="88"/>
    </location>
</feature>
<dbReference type="AlphaFoldDB" id="A0A9P7A2X7"/>
<gene>
    <name evidence="2" type="ORF">EV702DRAFT_934387</name>
</gene>
<accession>A0A9P7A2X7</accession>
<name>A0A9P7A2X7_9AGAM</name>
<sequence>YGEKGKPIIQSAIFSMFDHEQISNKAFTPLDFKAYIKYYLIPWVAIHLISKDLGCSLEEAYKEMIASADSGVSLHPMAEEDSRIERIT</sequence>
<dbReference type="OrthoDB" id="2685518at2759"/>
<dbReference type="InterPro" id="IPR028094">
    <property type="entry name" value="RTC4_C"/>
</dbReference>
<dbReference type="Pfam" id="PF14474">
    <property type="entry name" value="RTC4"/>
    <property type="match status" value="1"/>
</dbReference>
<feature type="non-terminal residue" evidence="2">
    <location>
        <position position="1"/>
    </location>
</feature>
<protein>
    <recommendedName>
        <fullName evidence="1">Restriction of telomere capping protein 4 C-terminal domain-containing protein</fullName>
    </recommendedName>
</protein>
<dbReference type="Proteomes" id="UP000714275">
    <property type="component" value="Unassembled WGS sequence"/>
</dbReference>
<dbReference type="EMBL" id="JABBWD010000006">
    <property type="protein sequence ID" value="KAG1781387.1"/>
    <property type="molecule type" value="Genomic_DNA"/>
</dbReference>
<proteinExistence type="predicted"/>
<feature type="domain" description="Restriction of telomere capping protein 4 C-terminal" evidence="1">
    <location>
        <begin position="1"/>
        <end position="75"/>
    </location>
</feature>
<comment type="caution">
    <text evidence="2">The sequence shown here is derived from an EMBL/GenBank/DDBJ whole genome shotgun (WGS) entry which is preliminary data.</text>
</comment>
<evidence type="ECO:0000259" key="1">
    <source>
        <dbReference type="Pfam" id="PF14474"/>
    </source>
</evidence>
<keyword evidence="3" id="KW-1185">Reference proteome</keyword>
<evidence type="ECO:0000313" key="2">
    <source>
        <dbReference type="EMBL" id="KAG1781387.1"/>
    </source>
</evidence>
<organism evidence="2 3">
    <name type="scientific">Suillus placidus</name>
    <dbReference type="NCBI Taxonomy" id="48579"/>
    <lineage>
        <taxon>Eukaryota</taxon>
        <taxon>Fungi</taxon>
        <taxon>Dikarya</taxon>
        <taxon>Basidiomycota</taxon>
        <taxon>Agaricomycotina</taxon>
        <taxon>Agaricomycetes</taxon>
        <taxon>Agaricomycetidae</taxon>
        <taxon>Boletales</taxon>
        <taxon>Suillineae</taxon>
        <taxon>Suillaceae</taxon>
        <taxon>Suillus</taxon>
    </lineage>
</organism>
<evidence type="ECO:0000313" key="3">
    <source>
        <dbReference type="Proteomes" id="UP000714275"/>
    </source>
</evidence>
<reference evidence="2" key="1">
    <citation type="journal article" date="2020" name="New Phytol.">
        <title>Comparative genomics reveals dynamic genome evolution in host specialist ectomycorrhizal fungi.</title>
        <authorList>
            <person name="Lofgren L.A."/>
            <person name="Nguyen N.H."/>
            <person name="Vilgalys R."/>
            <person name="Ruytinx J."/>
            <person name="Liao H.L."/>
            <person name="Branco S."/>
            <person name="Kuo A."/>
            <person name="LaButti K."/>
            <person name="Lipzen A."/>
            <person name="Andreopoulos W."/>
            <person name="Pangilinan J."/>
            <person name="Riley R."/>
            <person name="Hundley H."/>
            <person name="Na H."/>
            <person name="Barry K."/>
            <person name="Grigoriev I.V."/>
            <person name="Stajich J.E."/>
            <person name="Kennedy P.G."/>
        </authorList>
    </citation>
    <scope>NUCLEOTIDE SEQUENCE</scope>
    <source>
        <strain evidence="2">DOB743</strain>
    </source>
</reference>